<keyword evidence="2 3" id="KW-0560">Oxidoreductase</keyword>
<name>A0A8J6UPV5_9GAMM</name>
<dbReference type="Proteomes" id="UP000638014">
    <property type="component" value="Unassembled WGS sequence"/>
</dbReference>
<evidence type="ECO:0000313" key="3">
    <source>
        <dbReference type="EMBL" id="MBD1389582.1"/>
    </source>
</evidence>
<comment type="caution">
    <text evidence="3">The sequence shown here is derived from an EMBL/GenBank/DDBJ whole genome shotgun (WGS) entry which is preliminary data.</text>
</comment>
<accession>A0A8J6UPV5</accession>
<evidence type="ECO:0000256" key="2">
    <source>
        <dbReference type="ARBA" id="ARBA00023002"/>
    </source>
</evidence>
<dbReference type="EMBL" id="JACXAF010000010">
    <property type="protein sequence ID" value="MBD1389582.1"/>
    <property type="molecule type" value="Genomic_DNA"/>
</dbReference>
<dbReference type="Gene3D" id="3.40.50.720">
    <property type="entry name" value="NAD(P)-binding Rossmann-like Domain"/>
    <property type="match status" value="1"/>
</dbReference>
<dbReference type="GO" id="GO:0047040">
    <property type="term" value="F:pteridine reductase activity"/>
    <property type="evidence" value="ECO:0007669"/>
    <property type="project" value="UniProtKB-EC"/>
</dbReference>
<dbReference type="InterPro" id="IPR036291">
    <property type="entry name" value="NAD(P)-bd_dom_sf"/>
</dbReference>
<dbReference type="FunFam" id="3.40.50.720:FF:000084">
    <property type="entry name" value="Short-chain dehydrogenase reductase"/>
    <property type="match status" value="1"/>
</dbReference>
<dbReference type="InterPro" id="IPR002347">
    <property type="entry name" value="SDR_fam"/>
</dbReference>
<dbReference type="RefSeq" id="WP_191144691.1">
    <property type="nucleotide sequence ID" value="NZ_JACXAF010000010.1"/>
</dbReference>
<keyword evidence="4" id="KW-1185">Reference proteome</keyword>
<dbReference type="PRINTS" id="PR00080">
    <property type="entry name" value="SDRFAMILY"/>
</dbReference>
<dbReference type="PROSITE" id="PS00061">
    <property type="entry name" value="ADH_SHORT"/>
    <property type="match status" value="1"/>
</dbReference>
<dbReference type="EC" id="1.5.1.33" evidence="3"/>
<dbReference type="AlphaFoldDB" id="A0A8J6UPV5"/>
<evidence type="ECO:0000313" key="4">
    <source>
        <dbReference type="Proteomes" id="UP000638014"/>
    </source>
</evidence>
<dbReference type="SUPFAM" id="SSF51735">
    <property type="entry name" value="NAD(P)-binding Rossmann-fold domains"/>
    <property type="match status" value="1"/>
</dbReference>
<comment type="similarity">
    <text evidence="1">Belongs to the short-chain dehydrogenases/reductases (SDR) family.</text>
</comment>
<dbReference type="PANTHER" id="PTHR43639:SF1">
    <property type="entry name" value="SHORT-CHAIN DEHYDROGENASE_REDUCTASE FAMILY PROTEIN"/>
    <property type="match status" value="1"/>
</dbReference>
<dbReference type="InterPro" id="IPR020904">
    <property type="entry name" value="Sc_DH/Rdtase_CS"/>
</dbReference>
<sequence>MVDTKQPVVVITGAAKRIGKAIAEQFHQAQYHVIVHYHQSEAAAANLVQRFNEQRPDSASLVAGDLSSTATYQRIADHIAQQFGRLDVLINNASNFYPTQFGDCSADHFNDLMAINAQAPLLLSQQLTPLLSESNGVIINLVDIHADKPYRDHATYCMAKAALKSLTKSLALELAPNIRVNGVSPGAILWPEQMSPAEQQNRLAQLPLQQHGCPKDVADAVFFLASARYITGQIVAVDGGASLV</sequence>
<dbReference type="NCBIfam" id="NF006598">
    <property type="entry name" value="PRK09135.1"/>
    <property type="match status" value="1"/>
</dbReference>
<gene>
    <name evidence="3" type="ORF">IC617_09085</name>
</gene>
<dbReference type="Pfam" id="PF13561">
    <property type="entry name" value="adh_short_C2"/>
    <property type="match status" value="1"/>
</dbReference>
<proteinExistence type="inferred from homology"/>
<dbReference type="PRINTS" id="PR00081">
    <property type="entry name" value="GDHRDH"/>
</dbReference>
<dbReference type="PANTHER" id="PTHR43639">
    <property type="entry name" value="OXIDOREDUCTASE, SHORT-CHAIN DEHYDROGENASE/REDUCTASE FAMILY (AFU_ORTHOLOGUE AFUA_5G02870)"/>
    <property type="match status" value="1"/>
</dbReference>
<reference evidence="3" key="1">
    <citation type="submission" date="2020-09" db="EMBL/GenBank/DDBJ databases">
        <title>A novel bacterium of genus Neiella, isolated from South China Sea.</title>
        <authorList>
            <person name="Huang H."/>
            <person name="Mo K."/>
            <person name="Hu Y."/>
        </authorList>
    </citation>
    <scope>NUCLEOTIDE SEQUENCE</scope>
    <source>
        <strain evidence="3">HB171785</strain>
    </source>
</reference>
<evidence type="ECO:0000256" key="1">
    <source>
        <dbReference type="ARBA" id="ARBA00006484"/>
    </source>
</evidence>
<organism evidence="3 4">
    <name type="scientific">Neiella litorisoli</name>
    <dbReference type="NCBI Taxonomy" id="2771431"/>
    <lineage>
        <taxon>Bacteria</taxon>
        <taxon>Pseudomonadati</taxon>
        <taxon>Pseudomonadota</taxon>
        <taxon>Gammaproteobacteria</taxon>
        <taxon>Alteromonadales</taxon>
        <taxon>Echinimonadaceae</taxon>
        <taxon>Neiella</taxon>
    </lineage>
</organism>
<protein>
    <submittedName>
        <fullName evidence="3">Pteridine reductase</fullName>
        <ecNumber evidence="3">1.5.1.33</ecNumber>
    </submittedName>
</protein>